<keyword evidence="2" id="KW-1185">Reference proteome</keyword>
<accession>A0A3N4J6A3</accession>
<protein>
    <submittedName>
        <fullName evidence="1">Uncharacterized protein</fullName>
    </submittedName>
</protein>
<dbReference type="AlphaFoldDB" id="A0A3N4J6A3"/>
<dbReference type="Proteomes" id="UP000276215">
    <property type="component" value="Unassembled WGS sequence"/>
</dbReference>
<gene>
    <name evidence="1" type="ORF">L873DRAFT_1501959</name>
</gene>
<name>A0A3N4J6A3_9PEZI</name>
<evidence type="ECO:0000313" key="1">
    <source>
        <dbReference type="EMBL" id="RPA93823.1"/>
    </source>
</evidence>
<sequence>MPLTHTPIIPSLPPPLTSTSSTTYTTTTSWICWLYSIQISSTTTATPDRLCKNCIHRRCSNCRTYWSCCRGCDSTEAIKRKCPNCDHSRCFDQCLFHRNAQFRSAFWRKDLRRIGTIGRVLVRSLEVEKVLKEEWAVGFAGFVRE</sequence>
<dbReference type="EMBL" id="ML120446">
    <property type="protein sequence ID" value="RPA93823.1"/>
    <property type="molecule type" value="Genomic_DNA"/>
</dbReference>
<organism evidence="1 2">
    <name type="scientific">Choiromyces venosus 120613-1</name>
    <dbReference type="NCBI Taxonomy" id="1336337"/>
    <lineage>
        <taxon>Eukaryota</taxon>
        <taxon>Fungi</taxon>
        <taxon>Dikarya</taxon>
        <taxon>Ascomycota</taxon>
        <taxon>Pezizomycotina</taxon>
        <taxon>Pezizomycetes</taxon>
        <taxon>Pezizales</taxon>
        <taxon>Tuberaceae</taxon>
        <taxon>Choiromyces</taxon>
    </lineage>
</organism>
<evidence type="ECO:0000313" key="2">
    <source>
        <dbReference type="Proteomes" id="UP000276215"/>
    </source>
</evidence>
<proteinExistence type="predicted"/>
<reference evidence="1 2" key="1">
    <citation type="journal article" date="2018" name="Nat. Ecol. Evol.">
        <title>Pezizomycetes genomes reveal the molecular basis of ectomycorrhizal truffle lifestyle.</title>
        <authorList>
            <person name="Murat C."/>
            <person name="Payen T."/>
            <person name="Noel B."/>
            <person name="Kuo A."/>
            <person name="Morin E."/>
            <person name="Chen J."/>
            <person name="Kohler A."/>
            <person name="Krizsan K."/>
            <person name="Balestrini R."/>
            <person name="Da Silva C."/>
            <person name="Montanini B."/>
            <person name="Hainaut M."/>
            <person name="Levati E."/>
            <person name="Barry K.W."/>
            <person name="Belfiori B."/>
            <person name="Cichocki N."/>
            <person name="Clum A."/>
            <person name="Dockter R.B."/>
            <person name="Fauchery L."/>
            <person name="Guy J."/>
            <person name="Iotti M."/>
            <person name="Le Tacon F."/>
            <person name="Lindquist E.A."/>
            <person name="Lipzen A."/>
            <person name="Malagnac F."/>
            <person name="Mello A."/>
            <person name="Molinier V."/>
            <person name="Miyauchi S."/>
            <person name="Poulain J."/>
            <person name="Riccioni C."/>
            <person name="Rubini A."/>
            <person name="Sitrit Y."/>
            <person name="Splivallo R."/>
            <person name="Traeger S."/>
            <person name="Wang M."/>
            <person name="Zifcakova L."/>
            <person name="Wipf D."/>
            <person name="Zambonelli A."/>
            <person name="Paolocci F."/>
            <person name="Nowrousian M."/>
            <person name="Ottonello S."/>
            <person name="Baldrian P."/>
            <person name="Spatafora J.W."/>
            <person name="Henrissat B."/>
            <person name="Nagy L.G."/>
            <person name="Aury J.M."/>
            <person name="Wincker P."/>
            <person name="Grigoriev I.V."/>
            <person name="Bonfante P."/>
            <person name="Martin F.M."/>
        </authorList>
    </citation>
    <scope>NUCLEOTIDE SEQUENCE [LARGE SCALE GENOMIC DNA]</scope>
    <source>
        <strain evidence="1 2">120613-1</strain>
    </source>
</reference>